<dbReference type="AlphaFoldDB" id="A0A9P4PLD3"/>
<protein>
    <submittedName>
        <fullName evidence="1">Uncharacterized protein</fullName>
    </submittedName>
</protein>
<comment type="caution">
    <text evidence="1">The sequence shown here is derived from an EMBL/GenBank/DDBJ whole genome shotgun (WGS) entry which is preliminary data.</text>
</comment>
<evidence type="ECO:0000313" key="1">
    <source>
        <dbReference type="EMBL" id="KAF2446082.1"/>
    </source>
</evidence>
<dbReference type="EMBL" id="MU001498">
    <property type="protein sequence ID" value="KAF2446082.1"/>
    <property type="molecule type" value="Genomic_DNA"/>
</dbReference>
<organism evidence="1 2">
    <name type="scientific">Karstenula rhodostoma CBS 690.94</name>
    <dbReference type="NCBI Taxonomy" id="1392251"/>
    <lineage>
        <taxon>Eukaryota</taxon>
        <taxon>Fungi</taxon>
        <taxon>Dikarya</taxon>
        <taxon>Ascomycota</taxon>
        <taxon>Pezizomycotina</taxon>
        <taxon>Dothideomycetes</taxon>
        <taxon>Pleosporomycetidae</taxon>
        <taxon>Pleosporales</taxon>
        <taxon>Massarineae</taxon>
        <taxon>Didymosphaeriaceae</taxon>
        <taxon>Karstenula</taxon>
    </lineage>
</organism>
<evidence type="ECO:0000313" key="2">
    <source>
        <dbReference type="Proteomes" id="UP000799764"/>
    </source>
</evidence>
<reference evidence="1" key="1">
    <citation type="journal article" date="2020" name="Stud. Mycol.">
        <title>101 Dothideomycetes genomes: a test case for predicting lifestyles and emergence of pathogens.</title>
        <authorList>
            <person name="Haridas S."/>
            <person name="Albert R."/>
            <person name="Binder M."/>
            <person name="Bloem J."/>
            <person name="Labutti K."/>
            <person name="Salamov A."/>
            <person name="Andreopoulos B."/>
            <person name="Baker S."/>
            <person name="Barry K."/>
            <person name="Bills G."/>
            <person name="Bluhm B."/>
            <person name="Cannon C."/>
            <person name="Castanera R."/>
            <person name="Culley D."/>
            <person name="Daum C."/>
            <person name="Ezra D."/>
            <person name="Gonzalez J."/>
            <person name="Henrissat B."/>
            <person name="Kuo A."/>
            <person name="Liang C."/>
            <person name="Lipzen A."/>
            <person name="Lutzoni F."/>
            <person name="Magnuson J."/>
            <person name="Mondo S."/>
            <person name="Nolan M."/>
            <person name="Ohm R."/>
            <person name="Pangilinan J."/>
            <person name="Park H.-J."/>
            <person name="Ramirez L."/>
            <person name="Alfaro M."/>
            <person name="Sun H."/>
            <person name="Tritt A."/>
            <person name="Yoshinaga Y."/>
            <person name="Zwiers L.-H."/>
            <person name="Turgeon B."/>
            <person name="Goodwin S."/>
            <person name="Spatafora J."/>
            <person name="Crous P."/>
            <person name="Grigoriev I."/>
        </authorList>
    </citation>
    <scope>NUCLEOTIDE SEQUENCE</scope>
    <source>
        <strain evidence="1">CBS 690.94</strain>
    </source>
</reference>
<name>A0A9P4PLD3_9PLEO</name>
<proteinExistence type="predicted"/>
<dbReference type="Proteomes" id="UP000799764">
    <property type="component" value="Unassembled WGS sequence"/>
</dbReference>
<sequence>MSGINMVKFFFLKGTMPRNQSEIQRVTTLAYQTARAHNLYPKQILIRGPGHATTTIGGKLQPDPNGNHFTFCYKSEQQVQTQTHIACHGYTPGPADYTLTKATFAAEKLDSIPKKRNNKPVWPAETDLDVGLEIGYQH</sequence>
<accession>A0A9P4PLD3</accession>
<dbReference type="OrthoDB" id="4955540at2759"/>
<keyword evidence="2" id="KW-1185">Reference proteome</keyword>
<gene>
    <name evidence="1" type="ORF">P171DRAFT_453601</name>
</gene>